<organism evidence="2 3">
    <name type="scientific">Candidatus Roizmanbacteria bacterium RIFCSPLOWO2_01_FULL_37_16</name>
    <dbReference type="NCBI Taxonomy" id="1802058"/>
    <lineage>
        <taxon>Bacteria</taxon>
        <taxon>Candidatus Roizmaniibacteriota</taxon>
    </lineage>
</organism>
<keyword evidence="1" id="KW-0472">Membrane</keyword>
<evidence type="ECO:0000256" key="1">
    <source>
        <dbReference type="SAM" id="Phobius"/>
    </source>
</evidence>
<sequence>MLNQQLLDYIKQQFEQGATREQIESSLLASGWQAQDIEEGFNALAIPAIPSQLSNFLARVPKLIWIASAFLIGAMTLTGVIYLSKQTSQSAREKVSTNTARGTRAVSEVLDCREDFPCLIQAATDCKKAKGSYSATVNIADIKQTTTSYYEIKGSEADRCSFYLRIEKTDLVFPTSTPQEVVGQLNMIYKKLEGRDGICKYSVGDLTSMLMRWEKGNFESGNISCRLTPEGNICKREGGDFAVAECQGTYFDQPS</sequence>
<dbReference type="Proteomes" id="UP000178040">
    <property type="component" value="Unassembled WGS sequence"/>
</dbReference>
<comment type="caution">
    <text evidence="2">The sequence shown here is derived from an EMBL/GenBank/DDBJ whole genome shotgun (WGS) entry which is preliminary data.</text>
</comment>
<evidence type="ECO:0008006" key="4">
    <source>
        <dbReference type="Google" id="ProtNLM"/>
    </source>
</evidence>
<name>A0A1F7IIW8_9BACT</name>
<dbReference type="AlphaFoldDB" id="A0A1F7IIW8"/>
<protein>
    <recommendedName>
        <fullName evidence="4">DUF5671 domain-containing protein</fullName>
    </recommendedName>
</protein>
<keyword evidence="1" id="KW-0812">Transmembrane</keyword>
<evidence type="ECO:0000313" key="2">
    <source>
        <dbReference type="EMBL" id="OGK43287.1"/>
    </source>
</evidence>
<keyword evidence="1" id="KW-1133">Transmembrane helix</keyword>
<gene>
    <name evidence="2" type="ORF">A3B40_02235</name>
</gene>
<evidence type="ECO:0000313" key="3">
    <source>
        <dbReference type="Proteomes" id="UP000178040"/>
    </source>
</evidence>
<proteinExistence type="predicted"/>
<accession>A0A1F7IIW8</accession>
<dbReference type="EMBL" id="MGAI01000057">
    <property type="protein sequence ID" value="OGK43287.1"/>
    <property type="molecule type" value="Genomic_DNA"/>
</dbReference>
<feature type="transmembrane region" description="Helical" evidence="1">
    <location>
        <begin position="63"/>
        <end position="84"/>
    </location>
</feature>
<reference evidence="2 3" key="1">
    <citation type="journal article" date="2016" name="Nat. Commun.">
        <title>Thousands of microbial genomes shed light on interconnected biogeochemical processes in an aquifer system.</title>
        <authorList>
            <person name="Anantharaman K."/>
            <person name="Brown C.T."/>
            <person name="Hug L.A."/>
            <person name="Sharon I."/>
            <person name="Castelle C.J."/>
            <person name="Probst A.J."/>
            <person name="Thomas B.C."/>
            <person name="Singh A."/>
            <person name="Wilkins M.J."/>
            <person name="Karaoz U."/>
            <person name="Brodie E.L."/>
            <person name="Williams K.H."/>
            <person name="Hubbard S.S."/>
            <person name="Banfield J.F."/>
        </authorList>
    </citation>
    <scope>NUCLEOTIDE SEQUENCE [LARGE SCALE GENOMIC DNA]</scope>
</reference>